<dbReference type="GO" id="GO:0016747">
    <property type="term" value="F:acyltransferase activity, transferring groups other than amino-acyl groups"/>
    <property type="evidence" value="ECO:0007669"/>
    <property type="project" value="InterPro"/>
</dbReference>
<keyword evidence="3" id="KW-0732">Signal</keyword>
<feature type="transmembrane region" description="Helical" evidence="2">
    <location>
        <begin position="456"/>
        <end position="474"/>
    </location>
</feature>
<keyword evidence="6" id="KW-1185">Reference proteome</keyword>
<evidence type="ECO:0000259" key="4">
    <source>
        <dbReference type="SMART" id="SM00703"/>
    </source>
</evidence>
<dbReference type="InterPro" id="IPR002656">
    <property type="entry name" value="Acyl_transf_3_dom"/>
</dbReference>
<keyword evidence="2" id="KW-0472">Membrane</keyword>
<evidence type="ECO:0000256" key="3">
    <source>
        <dbReference type="SAM" id="SignalP"/>
    </source>
</evidence>
<evidence type="ECO:0000313" key="6">
    <source>
        <dbReference type="Proteomes" id="UP001153620"/>
    </source>
</evidence>
<evidence type="ECO:0000256" key="1">
    <source>
        <dbReference type="SAM" id="Coils"/>
    </source>
</evidence>
<feature type="transmembrane region" description="Helical" evidence="2">
    <location>
        <begin position="494"/>
        <end position="516"/>
    </location>
</feature>
<feature type="transmembrane region" description="Helical" evidence="2">
    <location>
        <begin position="401"/>
        <end position="418"/>
    </location>
</feature>
<dbReference type="Gene3D" id="1.10.287.1490">
    <property type="match status" value="1"/>
</dbReference>
<feature type="chain" id="PRO_5040302362" description="Nose resistant-to-fluoxetine protein N-terminal domain-containing protein" evidence="3">
    <location>
        <begin position="19"/>
        <end position="987"/>
    </location>
</feature>
<feature type="transmembrane region" description="Helical" evidence="2">
    <location>
        <begin position="293"/>
        <end position="315"/>
    </location>
</feature>
<feature type="transmembrane region" description="Helical" evidence="2">
    <location>
        <begin position="191"/>
        <end position="216"/>
    </location>
</feature>
<sequence>MKFLVELSFFVHFVNCLANEDEVRKDTIGEVIKNKMEFSEICRKDLEKMFYKKLAPFEVPIKTKSSHKYGNSHDFGDFKNCKNINESQFSTQYCKIQYFNDLIPPISVTPKMSPYQPEWTDLDVSFSLGICLPASCSAEDVKNVVEISFRDEQFKFGSEISCRKGINKKLGWNFERIFGENLRNFQTRFSFLILMSANLFMEIFFIIGGVLAAKGLKNGFETGNKATWIIKFYIKRFTRLFPVLIFLIGLIITSNTENLGPFSSGDEKENCRKFWWGAFAYNFVDPKQKFAQYTWFMSIYFQLALIAPFIFMAINSKKFSKMSTIAVVIGITYLRFIRGSKIYPKLIEMSKDGVTYDHELLFEYTALRLRLFSFFGGMILEKTLNENGIYLLNTLKNHSKACKIITVAIFTILLISSVPHITAILDIIVCLFIMIGINFLFFNNNGSAKKFLSNRFWSPIAKIGLSIYLISGHIQNNLRTYQMEPLEVDSFFQFVMMFFGDVCQSVVPAILTYVFIEEPFARFGEIVAEYFVIFCLIFLIPDSSATNIECNYNKKLDYAILGYIYQCEVINNANITDTASAHISRINGTHESPKTNDAVLSVSAGEKIIKKFPRGLHKFFKNLKAIYIYSCNLKEIHQSDLRHFSGLVYFLSSHNGIEVIEKGLFKFNPKLEVVGFRESELIHIDPNVFDHLSLLSRFFFTSVPCINQEVLFSVEKVRDAINLSKSKCLSLEYLELEGKIENLEDESRSLKFEDFRITFENFELNFKDSKFLRHRPLKEKFEDLKMTAECSNCAQVTKLTALNSKVNSLAAIFDNILIITLKNQTSKLDDLKSSKCGTKDSFAAILSSNDRLESSINDVKSSQNGAQSTLTAIKSSTANQEVELKNLQSTLFLLSNSINKLNKNVDEMRESISKLDSIDDKVTALDGDIRSLKDNFLDFEVRNSEKFTKIEKELVNIRHKITIDIDEKMKVLTRRLINKFEDILKNN</sequence>
<keyword evidence="1" id="KW-0175">Coiled coil</keyword>
<dbReference type="PANTHER" id="PTHR11161">
    <property type="entry name" value="O-ACYLTRANSFERASE"/>
    <property type="match status" value="1"/>
</dbReference>
<feature type="transmembrane region" description="Helical" evidence="2">
    <location>
        <begin position="424"/>
        <end position="444"/>
    </location>
</feature>
<keyword evidence="2" id="KW-1133">Transmembrane helix</keyword>
<dbReference type="EMBL" id="OU895880">
    <property type="protein sequence ID" value="CAG9811118.1"/>
    <property type="molecule type" value="Genomic_DNA"/>
</dbReference>
<evidence type="ECO:0000313" key="5">
    <source>
        <dbReference type="EMBL" id="CAG9811118.1"/>
    </source>
</evidence>
<feature type="transmembrane region" description="Helical" evidence="2">
    <location>
        <begin position="523"/>
        <end position="541"/>
    </location>
</feature>
<feature type="coiled-coil region" evidence="1">
    <location>
        <begin position="884"/>
        <end position="918"/>
    </location>
</feature>
<evidence type="ECO:0000256" key="2">
    <source>
        <dbReference type="SAM" id="Phobius"/>
    </source>
</evidence>
<dbReference type="SMART" id="SM00703">
    <property type="entry name" value="NRF"/>
    <property type="match status" value="1"/>
</dbReference>
<gene>
    <name evidence="5" type="ORF">CHIRRI_LOCUS13927</name>
</gene>
<dbReference type="AlphaFoldDB" id="A0A9N9WYG5"/>
<feature type="domain" description="Nose resistant-to-fluoxetine protein N-terminal" evidence="4">
    <location>
        <begin position="39"/>
        <end position="164"/>
    </location>
</feature>
<keyword evidence="2" id="KW-0812">Transmembrane</keyword>
<dbReference type="InterPro" id="IPR052728">
    <property type="entry name" value="O2_lipid_transport_reg"/>
</dbReference>
<feature type="coiled-coil region" evidence="1">
    <location>
        <begin position="726"/>
        <end position="753"/>
    </location>
</feature>
<dbReference type="Pfam" id="PF01757">
    <property type="entry name" value="Acyl_transf_3"/>
    <property type="match status" value="1"/>
</dbReference>
<dbReference type="OrthoDB" id="676979at2759"/>
<dbReference type="InterPro" id="IPR032675">
    <property type="entry name" value="LRR_dom_sf"/>
</dbReference>
<proteinExistence type="predicted"/>
<dbReference type="PANTHER" id="PTHR11161:SF0">
    <property type="entry name" value="O-ACYLTRANSFERASE LIKE PROTEIN"/>
    <property type="match status" value="1"/>
</dbReference>
<dbReference type="Gene3D" id="3.80.10.10">
    <property type="entry name" value="Ribonuclease Inhibitor"/>
    <property type="match status" value="1"/>
</dbReference>
<reference evidence="5" key="2">
    <citation type="submission" date="2022-10" db="EMBL/GenBank/DDBJ databases">
        <authorList>
            <consortium name="ENA_rothamsted_submissions"/>
            <consortium name="culmorum"/>
            <person name="King R."/>
        </authorList>
    </citation>
    <scope>NUCLEOTIDE SEQUENCE</scope>
</reference>
<dbReference type="InterPro" id="IPR006621">
    <property type="entry name" value="Nose-resist-to-fluoxetine_N"/>
</dbReference>
<dbReference type="Pfam" id="PF20146">
    <property type="entry name" value="NRF"/>
    <property type="match status" value="1"/>
</dbReference>
<dbReference type="Proteomes" id="UP001153620">
    <property type="component" value="Chromosome 4"/>
</dbReference>
<organism evidence="5 6">
    <name type="scientific">Chironomus riparius</name>
    <dbReference type="NCBI Taxonomy" id="315576"/>
    <lineage>
        <taxon>Eukaryota</taxon>
        <taxon>Metazoa</taxon>
        <taxon>Ecdysozoa</taxon>
        <taxon>Arthropoda</taxon>
        <taxon>Hexapoda</taxon>
        <taxon>Insecta</taxon>
        <taxon>Pterygota</taxon>
        <taxon>Neoptera</taxon>
        <taxon>Endopterygota</taxon>
        <taxon>Diptera</taxon>
        <taxon>Nematocera</taxon>
        <taxon>Chironomoidea</taxon>
        <taxon>Chironomidae</taxon>
        <taxon>Chironominae</taxon>
        <taxon>Chironomus</taxon>
    </lineage>
</organism>
<accession>A0A9N9WYG5</accession>
<protein>
    <recommendedName>
        <fullName evidence="4">Nose resistant-to-fluoxetine protein N-terminal domain-containing protein</fullName>
    </recommendedName>
</protein>
<reference evidence="5" key="1">
    <citation type="submission" date="2022-01" db="EMBL/GenBank/DDBJ databases">
        <authorList>
            <person name="King R."/>
        </authorList>
    </citation>
    <scope>NUCLEOTIDE SEQUENCE</scope>
</reference>
<feature type="signal peptide" evidence="3">
    <location>
        <begin position="1"/>
        <end position="18"/>
    </location>
</feature>
<name>A0A9N9WYG5_9DIPT</name>
<dbReference type="SUPFAM" id="SSF52058">
    <property type="entry name" value="L domain-like"/>
    <property type="match status" value="1"/>
</dbReference>
<feature type="transmembrane region" description="Helical" evidence="2">
    <location>
        <begin position="237"/>
        <end position="254"/>
    </location>
</feature>